<keyword evidence="1" id="KW-0479">Metal-binding</keyword>
<comment type="caution">
    <text evidence="4">The sequence shown here is derived from an EMBL/GenBank/DDBJ whole genome shotgun (WGS) entry which is preliminary data.</text>
</comment>
<feature type="domain" description="CCHC-type" evidence="3">
    <location>
        <begin position="474"/>
        <end position="487"/>
    </location>
</feature>
<dbReference type="GO" id="GO:0003723">
    <property type="term" value="F:RNA binding"/>
    <property type="evidence" value="ECO:0007669"/>
    <property type="project" value="InterPro"/>
</dbReference>
<accession>A0A2I1HG98</accession>
<feature type="compositionally biased region" description="Polar residues" evidence="2">
    <location>
        <begin position="784"/>
        <end position="794"/>
    </location>
</feature>
<sequence length="794" mass="91288">MAPPTSPPSHRTRSETAKIMADNQSDSLAESSFRESHTTVGPKGPAFASINKTLEPKEASSKRTERKKKQQQVRFITNPENTTGGVSSSPIFLVPSPGKDNNNTGQSGQEIPVNPINPNDINKQTDNRPIDGHSVADHNNSQKSNPEMCDQQPDLPDIEMIIDDSNDVTQVHKLEQNRIVAKLSIPVSDSSMLEEYKKFLKMVQNNILENVGLKQDDITSLNIQMVTQKDTKEVADSSASAPVPVNKSNAPKKIVGISLQAILISRNTYDNLKEIPYLCDNIEYHFEEIVTRRNQIRLNNQQSRDRVVQIFNASLRITTAIIKPFMRKYGELVEDECYSRRPHVHAPNKQVIYITFKNADSVNRFYDSHALWVYGEMLYVTPFLMDNSARESLRKFCKKLNGIPSNTQAIEFKEFIDASNVIEFYIPRNTYTNETQKYAYVYFKDEEDMNAAMDKVLFIRGKQTEWSDPNVQSCFRCGYTGHYIRDCDYVPPHRRPMRKNDYFRQIKEIKQSRFNRKSANSRPPPSTYAQAAANGARRNNNRNYQRQQYNQTSTRTGYQNKYPNRYWNSTNINPNQDKDEYIDSFSDDDEDFGMDDSSMYEWDEPPKNQRRNFRSRDFSEGTKRGGSMHMSSMEKNEHAQRQTNDNLQDIKNDFAKVKDMMDCMIKEQASMRKELDTIKVHHNPNLKDRTASPSVDTQNKKRGGIIFNSNNKRARNDESSGSDTNAANNVYLLSNRMDKADDTMKTMMDMLTNMSSKFEQIYQNQNNNNNKKQKQRGDVIEGDNNASTSTDNNI</sequence>
<evidence type="ECO:0000256" key="1">
    <source>
        <dbReference type="PROSITE-ProRule" id="PRU00047"/>
    </source>
</evidence>
<protein>
    <recommendedName>
        <fullName evidence="3">CCHC-type domain-containing protein</fullName>
    </recommendedName>
</protein>
<dbReference type="EMBL" id="LLXI01002755">
    <property type="protein sequence ID" value="PKY57907.1"/>
    <property type="molecule type" value="Genomic_DNA"/>
</dbReference>
<name>A0A2I1HG98_9GLOM</name>
<evidence type="ECO:0000259" key="3">
    <source>
        <dbReference type="PROSITE" id="PS50158"/>
    </source>
</evidence>
<dbReference type="VEuPathDB" id="FungiDB:RhiirFUN_021581"/>
<feature type="compositionally biased region" description="Basic and acidic residues" evidence="2">
    <location>
        <begin position="614"/>
        <end position="623"/>
    </location>
</feature>
<dbReference type="InterPro" id="IPR001878">
    <property type="entry name" value="Znf_CCHC"/>
</dbReference>
<feature type="compositionally biased region" description="Basic and acidic residues" evidence="2">
    <location>
        <begin position="54"/>
        <end position="63"/>
    </location>
</feature>
<feature type="compositionally biased region" description="Polar residues" evidence="2">
    <location>
        <begin position="552"/>
        <end position="575"/>
    </location>
</feature>
<dbReference type="Proteomes" id="UP000234323">
    <property type="component" value="Unassembled WGS sequence"/>
</dbReference>
<evidence type="ECO:0000256" key="2">
    <source>
        <dbReference type="SAM" id="MobiDB-lite"/>
    </source>
</evidence>
<feature type="region of interest" description="Disordered" evidence="2">
    <location>
        <begin position="22"/>
        <end position="153"/>
    </location>
</feature>
<feature type="compositionally biased region" description="Acidic residues" evidence="2">
    <location>
        <begin position="582"/>
        <end position="594"/>
    </location>
</feature>
<dbReference type="Pfam" id="PF00076">
    <property type="entry name" value="RRM_1"/>
    <property type="match status" value="1"/>
</dbReference>
<reference evidence="4 5" key="1">
    <citation type="submission" date="2015-10" db="EMBL/GenBank/DDBJ databases">
        <title>Genome analyses suggest a sexual origin of heterokaryosis in a supposedly ancient asexual fungus.</title>
        <authorList>
            <person name="Ropars J."/>
            <person name="Sedzielewska K."/>
            <person name="Noel J."/>
            <person name="Charron P."/>
            <person name="Farinelli L."/>
            <person name="Marton T."/>
            <person name="Kruger M."/>
            <person name="Pelin A."/>
            <person name="Brachmann A."/>
            <person name="Corradi N."/>
        </authorList>
    </citation>
    <scope>NUCLEOTIDE SEQUENCE [LARGE SCALE GENOMIC DNA]</scope>
    <source>
        <strain evidence="4 5">A4</strain>
    </source>
</reference>
<feature type="compositionally biased region" description="Low complexity" evidence="2">
    <location>
        <begin position="528"/>
        <end position="551"/>
    </location>
</feature>
<proteinExistence type="predicted"/>
<feature type="region of interest" description="Disordered" evidence="2">
    <location>
        <begin position="768"/>
        <end position="794"/>
    </location>
</feature>
<feature type="compositionally biased region" description="Polar residues" evidence="2">
    <location>
        <begin position="72"/>
        <end position="90"/>
    </location>
</feature>
<dbReference type="VEuPathDB" id="FungiDB:RhiirA1_393863"/>
<dbReference type="GO" id="GO:0008270">
    <property type="term" value="F:zinc ion binding"/>
    <property type="evidence" value="ECO:0007669"/>
    <property type="project" value="UniProtKB-KW"/>
</dbReference>
<feature type="region of interest" description="Disordered" evidence="2">
    <location>
        <begin position="684"/>
        <end position="727"/>
    </location>
</feature>
<keyword evidence="1" id="KW-0862">Zinc</keyword>
<dbReference type="SUPFAM" id="SSF54928">
    <property type="entry name" value="RNA-binding domain, RBD"/>
    <property type="match status" value="1"/>
</dbReference>
<dbReference type="InterPro" id="IPR035979">
    <property type="entry name" value="RBD_domain_sf"/>
</dbReference>
<keyword evidence="1" id="KW-0863">Zinc-finger</keyword>
<feature type="region of interest" description="Disordered" evidence="2">
    <location>
        <begin position="512"/>
        <end position="647"/>
    </location>
</feature>
<keyword evidence="5" id="KW-1185">Reference proteome</keyword>
<dbReference type="Gene3D" id="3.30.70.330">
    <property type="match status" value="1"/>
</dbReference>
<feature type="compositionally biased region" description="Polar residues" evidence="2">
    <location>
        <begin position="99"/>
        <end position="109"/>
    </location>
</feature>
<feature type="compositionally biased region" description="Low complexity" evidence="2">
    <location>
        <begin position="111"/>
        <end position="122"/>
    </location>
</feature>
<dbReference type="InterPro" id="IPR000504">
    <property type="entry name" value="RRM_dom"/>
</dbReference>
<feature type="compositionally biased region" description="Basic and acidic residues" evidence="2">
    <location>
        <begin position="123"/>
        <end position="136"/>
    </location>
</feature>
<gene>
    <name evidence="4" type="ORF">RhiirA4_479341</name>
</gene>
<organism evidence="4 5">
    <name type="scientific">Rhizophagus irregularis</name>
    <dbReference type="NCBI Taxonomy" id="588596"/>
    <lineage>
        <taxon>Eukaryota</taxon>
        <taxon>Fungi</taxon>
        <taxon>Fungi incertae sedis</taxon>
        <taxon>Mucoromycota</taxon>
        <taxon>Glomeromycotina</taxon>
        <taxon>Glomeromycetes</taxon>
        <taxon>Glomerales</taxon>
        <taxon>Glomeraceae</taxon>
        <taxon>Rhizophagus</taxon>
    </lineage>
</organism>
<evidence type="ECO:0000313" key="4">
    <source>
        <dbReference type="EMBL" id="PKY57907.1"/>
    </source>
</evidence>
<dbReference type="InterPro" id="IPR012677">
    <property type="entry name" value="Nucleotide-bd_a/b_plait_sf"/>
</dbReference>
<dbReference type="PROSITE" id="PS50158">
    <property type="entry name" value="ZF_CCHC"/>
    <property type="match status" value="1"/>
</dbReference>
<evidence type="ECO:0000313" key="5">
    <source>
        <dbReference type="Proteomes" id="UP000234323"/>
    </source>
</evidence>
<dbReference type="AlphaFoldDB" id="A0A2I1HG98"/>
<dbReference type="VEuPathDB" id="FungiDB:FUN_011526"/>